<dbReference type="InterPro" id="IPR037460">
    <property type="entry name" value="SEST-like"/>
</dbReference>
<keyword evidence="2" id="KW-1015">Disulfide bond</keyword>
<accession>A0A9X2VVL9</accession>
<dbReference type="GO" id="GO:0019433">
    <property type="term" value="P:triglyceride catabolic process"/>
    <property type="evidence" value="ECO:0007669"/>
    <property type="project" value="TreeGrafter"/>
</dbReference>
<feature type="domain" description="SGNH hydrolase-type esterase" evidence="4">
    <location>
        <begin position="33"/>
        <end position="288"/>
    </location>
</feature>
<dbReference type="RefSeq" id="WP_259628917.1">
    <property type="nucleotide sequence ID" value="NZ_JANYMP010000032.1"/>
</dbReference>
<evidence type="ECO:0000313" key="5">
    <source>
        <dbReference type="EMBL" id="MCS7483461.1"/>
    </source>
</evidence>
<reference evidence="5" key="1">
    <citation type="submission" date="2022-08" db="EMBL/GenBank/DDBJ databases">
        <authorList>
            <person name="Tistechok S."/>
            <person name="Samborskyy M."/>
            <person name="Roman I."/>
        </authorList>
    </citation>
    <scope>NUCLEOTIDE SEQUENCE</scope>
    <source>
        <strain evidence="5">DSM 103496</strain>
    </source>
</reference>
<dbReference type="InterPro" id="IPR036514">
    <property type="entry name" value="SGNH_hydro_sf"/>
</dbReference>
<evidence type="ECO:0000256" key="1">
    <source>
        <dbReference type="PIRSR" id="PIRSR637460-1"/>
    </source>
</evidence>
<feature type="disulfide bond" evidence="2">
    <location>
        <begin position="131"/>
        <end position="136"/>
    </location>
</feature>
<dbReference type="Gene3D" id="3.40.50.1110">
    <property type="entry name" value="SGNH hydrolase"/>
    <property type="match status" value="1"/>
</dbReference>
<dbReference type="GO" id="GO:0004806">
    <property type="term" value="F:triacylglycerol lipase activity"/>
    <property type="evidence" value="ECO:0007669"/>
    <property type="project" value="TreeGrafter"/>
</dbReference>
<dbReference type="CDD" id="cd01823">
    <property type="entry name" value="SEST_like"/>
    <property type="match status" value="1"/>
</dbReference>
<dbReference type="Pfam" id="PF13472">
    <property type="entry name" value="Lipase_GDSL_2"/>
    <property type="match status" value="1"/>
</dbReference>
<comment type="caution">
    <text evidence="5">The sequence shown here is derived from an EMBL/GenBank/DDBJ whole genome shotgun (WGS) entry which is preliminary data.</text>
</comment>
<dbReference type="PANTHER" id="PTHR37981">
    <property type="entry name" value="LIPASE 2"/>
    <property type="match status" value="1"/>
</dbReference>
<feature type="chain" id="PRO_5040889099" evidence="3">
    <location>
        <begin position="24"/>
        <end position="297"/>
    </location>
</feature>
<dbReference type="SUPFAM" id="SSF52266">
    <property type="entry name" value="SGNH hydrolase"/>
    <property type="match status" value="1"/>
</dbReference>
<dbReference type="EMBL" id="JANYMP010000032">
    <property type="protein sequence ID" value="MCS7483461.1"/>
    <property type="molecule type" value="Genomic_DNA"/>
</dbReference>
<keyword evidence="5" id="KW-0378">Hydrolase</keyword>
<protein>
    <submittedName>
        <fullName evidence="5">SGNH/GDSL hydrolase family protein</fullName>
    </submittedName>
</protein>
<dbReference type="PANTHER" id="PTHR37981:SF1">
    <property type="entry name" value="SGNH HYDROLASE-TYPE ESTERASE DOMAIN-CONTAINING PROTEIN"/>
    <property type="match status" value="1"/>
</dbReference>
<organism evidence="5 6">
    <name type="scientific">Umezawaea endophytica</name>
    <dbReference type="NCBI Taxonomy" id="1654476"/>
    <lineage>
        <taxon>Bacteria</taxon>
        <taxon>Bacillati</taxon>
        <taxon>Actinomycetota</taxon>
        <taxon>Actinomycetes</taxon>
        <taxon>Pseudonocardiales</taxon>
        <taxon>Pseudonocardiaceae</taxon>
        <taxon>Umezawaea</taxon>
    </lineage>
</organism>
<evidence type="ECO:0000313" key="6">
    <source>
        <dbReference type="Proteomes" id="UP001141259"/>
    </source>
</evidence>
<keyword evidence="3" id="KW-0732">Signal</keyword>
<feature type="active site" evidence="1">
    <location>
        <position position="280"/>
    </location>
</feature>
<feature type="disulfide bond" evidence="2">
    <location>
        <begin position="195"/>
        <end position="255"/>
    </location>
</feature>
<sequence length="297" mass="30160">MKKLGTALFACALAFAVAPAANAGTAKSLQVVALGDSYAAGTGAGDYEPGTEGVCYRSANSAAAVVVADLRSRGKQVDFTNVMCSGAAIPDLSTTFKEQPPQLDSLSKSTDLVLLTIGGNDVGFADYAGMCILSDCTGAGAQLVLGQLPAMTTKLTALLGDIKQRSPRARVVLGGYGRAFTPGANAPDVPLDPICGDGILTLPERAEGATVSQGVDQAIRDGVRAARQRGVNAAYASAYHGNGTLRAEFEGHSACQGGTPYYRGFDALAPGQEGSVAVLHPSKAGQAAFATLVACEI</sequence>
<feature type="active site" description="Nucleophile" evidence="1">
    <location>
        <position position="37"/>
    </location>
</feature>
<gene>
    <name evidence="5" type="ORF">NZH93_42020</name>
</gene>
<evidence type="ECO:0000256" key="2">
    <source>
        <dbReference type="PIRSR" id="PIRSR637460-2"/>
    </source>
</evidence>
<proteinExistence type="predicted"/>
<feature type="signal peptide" evidence="3">
    <location>
        <begin position="1"/>
        <end position="23"/>
    </location>
</feature>
<dbReference type="AlphaFoldDB" id="A0A9X2VVL9"/>
<evidence type="ECO:0000259" key="4">
    <source>
        <dbReference type="Pfam" id="PF13472"/>
    </source>
</evidence>
<evidence type="ECO:0000256" key="3">
    <source>
        <dbReference type="SAM" id="SignalP"/>
    </source>
</evidence>
<keyword evidence="6" id="KW-1185">Reference proteome</keyword>
<name>A0A9X2VVL9_9PSEU</name>
<dbReference type="InterPro" id="IPR013830">
    <property type="entry name" value="SGNH_hydro"/>
</dbReference>
<dbReference type="Proteomes" id="UP001141259">
    <property type="component" value="Unassembled WGS sequence"/>
</dbReference>
<feature type="disulfide bond" evidence="2">
    <location>
        <begin position="55"/>
        <end position="84"/>
    </location>
</feature>